<name>A0A401T4U4_CHIPU</name>
<gene>
    <name evidence="2" type="ORF">chiPu_0016160</name>
</gene>
<reference evidence="2 3" key="1">
    <citation type="journal article" date="2018" name="Nat. Ecol. Evol.">
        <title>Shark genomes provide insights into elasmobranch evolution and the origin of vertebrates.</title>
        <authorList>
            <person name="Hara Y"/>
            <person name="Yamaguchi K"/>
            <person name="Onimaru K"/>
            <person name="Kadota M"/>
            <person name="Koyanagi M"/>
            <person name="Keeley SD"/>
            <person name="Tatsumi K"/>
            <person name="Tanaka K"/>
            <person name="Motone F"/>
            <person name="Kageyama Y"/>
            <person name="Nozu R"/>
            <person name="Adachi N"/>
            <person name="Nishimura O"/>
            <person name="Nakagawa R"/>
            <person name="Tanegashima C"/>
            <person name="Kiyatake I"/>
            <person name="Matsumoto R"/>
            <person name="Murakumo K"/>
            <person name="Nishida K"/>
            <person name="Terakita A"/>
            <person name="Kuratani S"/>
            <person name="Sato K"/>
            <person name="Hyodo S Kuraku.S."/>
        </authorList>
    </citation>
    <scope>NUCLEOTIDE SEQUENCE [LARGE SCALE GENOMIC DNA]</scope>
</reference>
<sequence>MKCGRLNRILILVVGFVLVLQTVIVKPEKQQAEGGLAHDEPLNEPEEDRDMIYHSLPDNLHHNLQPEMVVLRETPMNEPEEDRDMIHHGDSNILQQEFQTLVEPAEDHNSAEIPRHNHVKLVLPYDPLNEPEEDRDMIYHSLPDNLHHSLHPQMVVLHETPMNEAEEDRDMIHHGI</sequence>
<evidence type="ECO:0000256" key="1">
    <source>
        <dbReference type="SAM" id="SignalP"/>
    </source>
</evidence>
<accession>A0A401T4U4</accession>
<dbReference type="OrthoDB" id="9938040at2759"/>
<comment type="caution">
    <text evidence="2">The sequence shown here is derived from an EMBL/GenBank/DDBJ whole genome shotgun (WGS) entry which is preliminary data.</text>
</comment>
<feature type="signal peptide" evidence="1">
    <location>
        <begin position="1"/>
        <end position="25"/>
    </location>
</feature>
<feature type="chain" id="PRO_5019341355" evidence="1">
    <location>
        <begin position="26"/>
        <end position="176"/>
    </location>
</feature>
<protein>
    <submittedName>
        <fullName evidence="2">Uncharacterized protein</fullName>
    </submittedName>
</protein>
<evidence type="ECO:0000313" key="3">
    <source>
        <dbReference type="Proteomes" id="UP000287033"/>
    </source>
</evidence>
<evidence type="ECO:0000313" key="2">
    <source>
        <dbReference type="EMBL" id="GCC37655.1"/>
    </source>
</evidence>
<keyword evidence="1" id="KW-0732">Signal</keyword>
<proteinExistence type="predicted"/>
<dbReference type="AlphaFoldDB" id="A0A401T4U4"/>
<dbReference type="OMA" id="DRDMIHH"/>
<keyword evidence="3" id="KW-1185">Reference proteome</keyword>
<dbReference type="Proteomes" id="UP000287033">
    <property type="component" value="Unassembled WGS sequence"/>
</dbReference>
<organism evidence="2 3">
    <name type="scientific">Chiloscyllium punctatum</name>
    <name type="common">Brownbanded bambooshark</name>
    <name type="synonym">Hemiscyllium punctatum</name>
    <dbReference type="NCBI Taxonomy" id="137246"/>
    <lineage>
        <taxon>Eukaryota</taxon>
        <taxon>Metazoa</taxon>
        <taxon>Chordata</taxon>
        <taxon>Craniata</taxon>
        <taxon>Vertebrata</taxon>
        <taxon>Chondrichthyes</taxon>
        <taxon>Elasmobranchii</taxon>
        <taxon>Galeomorphii</taxon>
        <taxon>Galeoidea</taxon>
        <taxon>Orectolobiformes</taxon>
        <taxon>Hemiscylliidae</taxon>
        <taxon>Chiloscyllium</taxon>
    </lineage>
</organism>
<dbReference type="EMBL" id="BEZZ01001035">
    <property type="protein sequence ID" value="GCC37655.1"/>
    <property type="molecule type" value="Genomic_DNA"/>
</dbReference>